<reference evidence="2" key="1">
    <citation type="journal article" date="2020" name="Nat. Commun.">
        <title>Genome sequence of the cluster root forming white lupin.</title>
        <authorList>
            <person name="Hufnagel B."/>
            <person name="Marques A."/>
            <person name="Soriano A."/>
            <person name="Marques L."/>
            <person name="Divol F."/>
            <person name="Doumas P."/>
            <person name="Sallet E."/>
            <person name="Mancinotti D."/>
            <person name="Carrere S."/>
            <person name="Marande W."/>
            <person name="Arribat S."/>
            <person name="Keller J."/>
            <person name="Huneau C."/>
            <person name="Blein T."/>
            <person name="Aime D."/>
            <person name="Laguerre M."/>
            <person name="Taylor J."/>
            <person name="Schubert V."/>
            <person name="Nelson M."/>
            <person name="Geu-Flores F."/>
            <person name="Crespi M."/>
            <person name="Gallardo-Guerrero K."/>
            <person name="Delaux P.-M."/>
            <person name="Salse J."/>
            <person name="Berges H."/>
            <person name="Guyot R."/>
            <person name="Gouzy J."/>
            <person name="Peret B."/>
        </authorList>
    </citation>
    <scope>NUCLEOTIDE SEQUENCE [LARGE SCALE GENOMIC DNA]</scope>
    <source>
        <strain evidence="2">cv. Amiga</strain>
    </source>
</reference>
<dbReference type="AlphaFoldDB" id="A0A6A5MSF6"/>
<organism evidence="1 2">
    <name type="scientific">Lupinus albus</name>
    <name type="common">White lupine</name>
    <name type="synonym">Lupinus termis</name>
    <dbReference type="NCBI Taxonomy" id="3870"/>
    <lineage>
        <taxon>Eukaryota</taxon>
        <taxon>Viridiplantae</taxon>
        <taxon>Streptophyta</taxon>
        <taxon>Embryophyta</taxon>
        <taxon>Tracheophyta</taxon>
        <taxon>Spermatophyta</taxon>
        <taxon>Magnoliopsida</taxon>
        <taxon>eudicotyledons</taxon>
        <taxon>Gunneridae</taxon>
        <taxon>Pentapetalae</taxon>
        <taxon>rosids</taxon>
        <taxon>fabids</taxon>
        <taxon>Fabales</taxon>
        <taxon>Fabaceae</taxon>
        <taxon>Papilionoideae</taxon>
        <taxon>50 kb inversion clade</taxon>
        <taxon>genistoids sensu lato</taxon>
        <taxon>core genistoids</taxon>
        <taxon>Genisteae</taxon>
        <taxon>Lupinus</taxon>
    </lineage>
</organism>
<dbReference type="OrthoDB" id="748084at2759"/>
<name>A0A6A5MSF6_LUPAL</name>
<dbReference type="EMBL" id="WOCE01000002">
    <property type="protein sequence ID" value="KAE9619785.1"/>
    <property type="molecule type" value="Genomic_DNA"/>
</dbReference>
<evidence type="ECO:0000313" key="1">
    <source>
        <dbReference type="EMBL" id="KAE9619785.1"/>
    </source>
</evidence>
<proteinExistence type="predicted"/>
<evidence type="ECO:0000313" key="2">
    <source>
        <dbReference type="Proteomes" id="UP000447434"/>
    </source>
</evidence>
<dbReference type="Proteomes" id="UP000447434">
    <property type="component" value="Chromosome 2"/>
</dbReference>
<keyword evidence="2" id="KW-1185">Reference proteome</keyword>
<protein>
    <submittedName>
        <fullName evidence="1">Uncharacterized protein</fullName>
    </submittedName>
</protein>
<comment type="caution">
    <text evidence="1">The sequence shown here is derived from an EMBL/GenBank/DDBJ whole genome shotgun (WGS) entry which is preliminary data.</text>
</comment>
<gene>
    <name evidence="1" type="ORF">Lalb_Chr02g0156941</name>
</gene>
<accession>A0A6A5MSF6</accession>
<sequence length="253" mass="28953">MILKKMMLLKKGDANVLYKLTTFSRFNHNANNTLTLLHLPIPKLYPLSPRPFFFFNLISNYRFYGSYLSVGSILGVSVAFKSVIAHSMDAGDALVDHSYNDSNDISEEGEIVLNLWKLSTKIWLPLLFFLTVFTNLGDPIPILFLKITLFLLTTNPNPFSVYVFVDKLCKQCMRQETHFFNAKSIYANKVEVQDYKFLCVADVEVRGQKFTLVGILGTWWTLPHLPSLEGFSFVRSRLLKYLSEKNGPGNLLF</sequence>